<comment type="function">
    <text evidence="10 12">Catalyzes the attachment of isoleucine to tRNA(Ile). As IleRS can inadvertently accommodate and process structurally similar amino acids such as valine, to avoid such errors it has two additional distinct tRNA(Ile)-dependent editing activities. One activity is designated as 'pretransfer' editing and involves the hydrolysis of activated Val-AMP. The other activity is designated 'posttransfer' editing and involves deacylation of mischarged Val-tRNA(Ile).</text>
</comment>
<dbReference type="SUPFAM" id="SSF50677">
    <property type="entry name" value="ValRS/IleRS/LeuRS editing domain"/>
    <property type="match status" value="1"/>
</dbReference>
<dbReference type="Proteomes" id="UP001302666">
    <property type="component" value="Chromosome"/>
</dbReference>
<keyword evidence="9 12" id="KW-0030">Aminoacyl-tRNA synthetase</keyword>
<dbReference type="GO" id="GO:0004822">
    <property type="term" value="F:isoleucine-tRNA ligase activity"/>
    <property type="evidence" value="ECO:0007669"/>
    <property type="project" value="UniProtKB-EC"/>
</dbReference>
<dbReference type="InterPro" id="IPR014729">
    <property type="entry name" value="Rossmann-like_a/b/a_fold"/>
</dbReference>
<feature type="binding site" evidence="12">
    <location>
        <position position="965"/>
    </location>
    <ligand>
        <name>Zn(2+)</name>
        <dbReference type="ChEBI" id="CHEBI:29105"/>
    </ligand>
</feature>
<dbReference type="InterPro" id="IPR023585">
    <property type="entry name" value="Ile-tRNA-ligase_type1"/>
</dbReference>
<dbReference type="HAMAP" id="MF_02002">
    <property type="entry name" value="Ile_tRNA_synth_type1"/>
    <property type="match status" value="1"/>
</dbReference>
<keyword evidence="7 12" id="KW-0067">ATP-binding</keyword>
<evidence type="ECO:0000256" key="3">
    <source>
        <dbReference type="ARBA" id="ARBA00022598"/>
    </source>
</evidence>
<dbReference type="PRINTS" id="PR00984">
    <property type="entry name" value="TRNASYNTHILE"/>
</dbReference>
<dbReference type="InterPro" id="IPR002300">
    <property type="entry name" value="aa-tRNA-synth_Ia"/>
</dbReference>
<evidence type="ECO:0000256" key="5">
    <source>
        <dbReference type="ARBA" id="ARBA00022741"/>
    </source>
</evidence>
<dbReference type="Pfam" id="PF06827">
    <property type="entry name" value="zf-FPG_IleRS"/>
    <property type="match status" value="1"/>
</dbReference>
<feature type="short sequence motif" description="'KMSKS' region" evidence="12">
    <location>
        <begin position="653"/>
        <end position="657"/>
    </location>
</feature>
<dbReference type="PANTHER" id="PTHR42765">
    <property type="entry name" value="SOLEUCYL-TRNA SYNTHETASE"/>
    <property type="match status" value="1"/>
</dbReference>
<evidence type="ECO:0000256" key="12">
    <source>
        <dbReference type="HAMAP-Rule" id="MF_02002"/>
    </source>
</evidence>
<dbReference type="EC" id="6.1.1.5" evidence="12"/>
<proteinExistence type="inferred from homology"/>
<feature type="domain" description="Methionyl/Valyl/Leucyl/Isoleucyl-tRNA synthetase anticodon-binding" evidence="15">
    <location>
        <begin position="735"/>
        <end position="884"/>
    </location>
</feature>
<dbReference type="Gene3D" id="1.10.730.20">
    <property type="match status" value="1"/>
</dbReference>
<dbReference type="InterPro" id="IPR013155">
    <property type="entry name" value="M/V/L/I-tRNA-synth_anticd-bd"/>
</dbReference>
<evidence type="ECO:0000256" key="11">
    <source>
        <dbReference type="ARBA" id="ARBA00048359"/>
    </source>
</evidence>
<feature type="binding site" evidence="12">
    <location>
        <position position="949"/>
    </location>
    <ligand>
        <name>Zn(2+)</name>
        <dbReference type="ChEBI" id="CHEBI:29105"/>
    </ligand>
</feature>
<feature type="domain" description="Zinc finger FPG/IleRS-type" evidence="14">
    <location>
        <begin position="943"/>
        <end position="970"/>
    </location>
</feature>
<evidence type="ECO:0000256" key="1">
    <source>
        <dbReference type="ARBA" id="ARBA00006887"/>
    </source>
</evidence>
<evidence type="ECO:0000256" key="4">
    <source>
        <dbReference type="ARBA" id="ARBA00022723"/>
    </source>
</evidence>
<protein>
    <recommendedName>
        <fullName evidence="12">Isoleucine--tRNA ligase</fullName>
        <ecNumber evidence="12">6.1.1.5</ecNumber>
    </recommendedName>
    <alternativeName>
        <fullName evidence="12">Isoleucyl-tRNA synthetase</fullName>
        <shortName evidence="12">IleRS</shortName>
    </alternativeName>
</protein>
<dbReference type="InterPro" id="IPR010663">
    <property type="entry name" value="Znf_FPG/IleRS"/>
</dbReference>
<comment type="subcellular location">
    <subcellularLocation>
        <location evidence="12">Cytoplasm</location>
    </subcellularLocation>
</comment>
<comment type="subunit">
    <text evidence="12">Monomer.</text>
</comment>
<dbReference type="InterPro" id="IPR033708">
    <property type="entry name" value="Anticodon_Ile_BEm"/>
</dbReference>
<dbReference type="EMBL" id="CP136704">
    <property type="protein sequence ID" value="WOI35252.1"/>
    <property type="molecule type" value="Genomic_DNA"/>
</dbReference>
<evidence type="ECO:0000259" key="14">
    <source>
        <dbReference type="Pfam" id="PF06827"/>
    </source>
</evidence>
<comment type="similarity">
    <text evidence="1 12">Belongs to the class-I aminoacyl-tRNA synthetase family. IleS type 1 subfamily.</text>
</comment>
<keyword evidence="2 12" id="KW-0963">Cytoplasm</keyword>
<dbReference type="PROSITE" id="PS00178">
    <property type="entry name" value="AA_TRNA_LIGASE_I"/>
    <property type="match status" value="1"/>
</dbReference>
<dbReference type="InterPro" id="IPR002301">
    <property type="entry name" value="Ile-tRNA-ligase"/>
</dbReference>
<dbReference type="Gene3D" id="3.90.740.10">
    <property type="entry name" value="Valyl/Leucyl/Isoleucyl-tRNA synthetase, editing domain"/>
    <property type="match status" value="1"/>
</dbReference>
<keyword evidence="8 12" id="KW-0648">Protein biosynthesis</keyword>
<accession>A0ABZ0HP19</accession>
<dbReference type="InterPro" id="IPR050081">
    <property type="entry name" value="Ile-tRNA_ligase"/>
</dbReference>
<dbReference type="InterPro" id="IPR001412">
    <property type="entry name" value="aa-tRNA-synth_I_CS"/>
</dbReference>
<evidence type="ECO:0000256" key="6">
    <source>
        <dbReference type="ARBA" id="ARBA00022833"/>
    </source>
</evidence>
<sequence>MCADKTEVTPDYKDTLNLPKTDFPMRAGLPKREPAWLERWEQIGVYDRLRAKEGRQPFVLHDGPPYANGHLHIGHALNKTIKDMIVRSHQMMGFDSRYVPGWDCHGLPIEWKIEEQYRKKGKNKDAVPVIEFRQECRKFAEGWIDIQREEFKRLGITGNWPNPYITMDFHAEAVIAEEFMKFLMNGTLYQGSKPVMWSPVEKTALAEAEVEYHDKESFTIWVKFKVAEPADHKLAGAHVVIWTTTPWTMPSNKAVVYGEDIAYGLYEVTGTPDECWVNVGDKYLLADNLAADVFKRARLSEDQYTRVADVPASDLAGIGLTHPFAGAEGGNGEWDDIRDFRAADFVTDTEGTGFVHCAPSHGMEEFELYRDLGMLEQVITYNVMDDGGFRADLPFFGGKYILNRKGGEGDANTAIINKLVEVGGLMARGKIKHSYPHSWRSKAPIIYRNTPQWFAGVDRKLDDGMGEHGDTIRERALRSIDELVKWTPQTGRNRLHSMIENRPDWVLSRQRAWGVPLTCFTKKGALPTDADYLLRNDEVNARITAAFEENGADVWYEEGFKAKVLDGIVAPDDYEQVFDVLDVWFDSGSTHAFVLRDREDGTEDGIADVYMEGTDQHRGWFHSSLLQASATKGRAPYRNVVTHGFTLDEKGMKMSKSLGNTIVPEAVIKQYGADILRLWVAQTDYTADQRIGPEILKGTADSYRRLRNTMRFMLGSLGDFSEDQRVEPSEMPELEQWVLHRLAELDHTVKAGYKAFDFNGVWQAIFNFATVDLSAFYFDIRKDTLYCDGDTLNARAARTVLDILFHRLTTWLAPILVFTMEEVWLERFPGDDSSVHLIDMPDTPRDWINEPLAAKWAKVRQARRVVTAALEVQRTDKVIGASLEAAPVVHVREAEVLAALETVNFADVCITSDVQLTGDPSPAEAYRLPEIEGVSVVFEKAEGEKCQRCWKILPDVGGHSHPGTCARCSSALDS</sequence>
<dbReference type="RefSeq" id="WP_317384172.1">
    <property type="nucleotide sequence ID" value="NZ_CP136704.1"/>
</dbReference>
<evidence type="ECO:0000256" key="9">
    <source>
        <dbReference type="ARBA" id="ARBA00023146"/>
    </source>
</evidence>
<name>A0ABZ0HP19_TRISK</name>
<comment type="cofactor">
    <cofactor evidence="12">
        <name>Zn(2+)</name>
        <dbReference type="ChEBI" id="CHEBI:29105"/>
    </cofactor>
    <text evidence="12">Binds 1 zinc ion per subunit.</text>
</comment>
<evidence type="ECO:0000256" key="10">
    <source>
        <dbReference type="ARBA" id="ARBA00025217"/>
    </source>
</evidence>
<organism evidence="16 17">
    <name type="scientific">Tritonibacter scottomollicae</name>
    <name type="common">Epibacterium scottomollicae</name>
    <dbReference type="NCBI Taxonomy" id="483013"/>
    <lineage>
        <taxon>Bacteria</taxon>
        <taxon>Pseudomonadati</taxon>
        <taxon>Pseudomonadota</taxon>
        <taxon>Alphaproteobacteria</taxon>
        <taxon>Rhodobacterales</taxon>
        <taxon>Paracoccaceae</taxon>
        <taxon>Tritonibacter</taxon>
    </lineage>
</organism>
<feature type="binding site" evidence="12">
    <location>
        <position position="946"/>
    </location>
    <ligand>
        <name>Zn(2+)</name>
        <dbReference type="ChEBI" id="CHEBI:29105"/>
    </ligand>
</feature>
<dbReference type="NCBIfam" id="TIGR00392">
    <property type="entry name" value="ileS"/>
    <property type="match status" value="1"/>
</dbReference>
<dbReference type="Pfam" id="PF00133">
    <property type="entry name" value="tRNA-synt_1"/>
    <property type="match status" value="1"/>
</dbReference>
<dbReference type="PANTHER" id="PTHR42765:SF1">
    <property type="entry name" value="ISOLEUCINE--TRNA LIGASE, MITOCHONDRIAL"/>
    <property type="match status" value="1"/>
</dbReference>
<dbReference type="Gene3D" id="3.40.50.620">
    <property type="entry name" value="HUPs"/>
    <property type="match status" value="2"/>
</dbReference>
<feature type="binding site" evidence="12">
    <location>
        <position position="968"/>
    </location>
    <ligand>
        <name>Zn(2+)</name>
        <dbReference type="ChEBI" id="CHEBI:29105"/>
    </ligand>
</feature>
<comment type="catalytic activity">
    <reaction evidence="11 12">
        <text>tRNA(Ile) + L-isoleucine + ATP = L-isoleucyl-tRNA(Ile) + AMP + diphosphate</text>
        <dbReference type="Rhea" id="RHEA:11060"/>
        <dbReference type="Rhea" id="RHEA-COMP:9666"/>
        <dbReference type="Rhea" id="RHEA-COMP:9695"/>
        <dbReference type="ChEBI" id="CHEBI:30616"/>
        <dbReference type="ChEBI" id="CHEBI:33019"/>
        <dbReference type="ChEBI" id="CHEBI:58045"/>
        <dbReference type="ChEBI" id="CHEBI:78442"/>
        <dbReference type="ChEBI" id="CHEBI:78528"/>
        <dbReference type="ChEBI" id="CHEBI:456215"/>
        <dbReference type="EC" id="6.1.1.5"/>
    </reaction>
</comment>
<evidence type="ECO:0000259" key="15">
    <source>
        <dbReference type="Pfam" id="PF08264"/>
    </source>
</evidence>
<feature type="domain" description="Aminoacyl-tRNA synthetase class Ia" evidence="13">
    <location>
        <begin position="36"/>
        <end position="691"/>
    </location>
</feature>
<evidence type="ECO:0000256" key="8">
    <source>
        <dbReference type="ARBA" id="ARBA00022917"/>
    </source>
</evidence>
<dbReference type="InterPro" id="IPR009080">
    <property type="entry name" value="tRNAsynth_Ia_anticodon-bd"/>
</dbReference>
<feature type="binding site" evidence="12">
    <location>
        <position position="612"/>
    </location>
    <ligand>
        <name>L-isoleucyl-5'-AMP</name>
        <dbReference type="ChEBI" id="CHEBI:178002"/>
    </ligand>
</feature>
<dbReference type="SUPFAM" id="SSF52374">
    <property type="entry name" value="Nucleotidylyl transferase"/>
    <property type="match status" value="1"/>
</dbReference>
<keyword evidence="3 12" id="KW-0436">Ligase</keyword>
<evidence type="ECO:0000256" key="7">
    <source>
        <dbReference type="ARBA" id="ARBA00022840"/>
    </source>
</evidence>
<dbReference type="Pfam" id="PF08264">
    <property type="entry name" value="Anticodon_1"/>
    <property type="match status" value="1"/>
</dbReference>
<evidence type="ECO:0000256" key="2">
    <source>
        <dbReference type="ARBA" id="ARBA00022490"/>
    </source>
</evidence>
<evidence type="ECO:0000313" key="17">
    <source>
        <dbReference type="Proteomes" id="UP001302666"/>
    </source>
</evidence>
<dbReference type="SUPFAM" id="SSF47323">
    <property type="entry name" value="Anticodon-binding domain of a subclass of class I aminoacyl-tRNA synthetases"/>
    <property type="match status" value="1"/>
</dbReference>
<feature type="binding site" evidence="12">
    <location>
        <position position="656"/>
    </location>
    <ligand>
        <name>ATP</name>
        <dbReference type="ChEBI" id="CHEBI:30616"/>
    </ligand>
</feature>
<keyword evidence="17" id="KW-1185">Reference proteome</keyword>
<keyword evidence="4 12" id="KW-0479">Metal-binding</keyword>
<dbReference type="CDD" id="cd07960">
    <property type="entry name" value="Anticodon_Ia_Ile_BEm"/>
    <property type="match status" value="1"/>
</dbReference>
<evidence type="ECO:0000259" key="13">
    <source>
        <dbReference type="Pfam" id="PF00133"/>
    </source>
</evidence>
<reference evidence="16 17" key="1">
    <citation type="submission" date="2023-10" db="EMBL/GenBank/DDBJ databases">
        <title>Eight complete genome sequences of bacteria isolated from laboratory stock of Giant Kelp gametophytes.</title>
        <authorList>
            <person name="Tolentino B."/>
            <person name="Nuzhdin S."/>
        </authorList>
    </citation>
    <scope>NUCLEOTIDE SEQUENCE [LARGE SCALE GENOMIC DNA]</scope>
    <source>
        <strain evidence="16 17">LC.270.F.C4</strain>
    </source>
</reference>
<gene>
    <name evidence="12 16" type="primary">ileS</name>
    <name evidence="16" type="ORF">R1T40_11405</name>
</gene>
<dbReference type="InterPro" id="IPR009008">
    <property type="entry name" value="Val/Leu/Ile-tRNA-synth_edit"/>
</dbReference>
<keyword evidence="6 12" id="KW-0862">Zinc</keyword>
<evidence type="ECO:0000313" key="16">
    <source>
        <dbReference type="EMBL" id="WOI35252.1"/>
    </source>
</evidence>
<comment type="domain">
    <text evidence="12">IleRS has two distinct active sites: one for aminoacylation and one for editing. The misactivated valine is translocated from the active site to the editing site, which sterically excludes the correctly activated isoleucine. The single editing site contains two valyl binding pockets, one specific for each substrate (Val-AMP or Val-tRNA(Ile)).</text>
</comment>
<feature type="short sequence motif" description="'HIGH' region" evidence="12">
    <location>
        <begin position="65"/>
        <end position="75"/>
    </location>
</feature>
<keyword evidence="5 12" id="KW-0547">Nucleotide-binding</keyword>